<keyword evidence="1 3" id="KW-0547">Nucleotide-binding</keyword>
<reference evidence="7" key="2">
    <citation type="submission" date="2005-09" db="EMBL/GenBank/DDBJ databases">
        <title>Paramecium tetraurelia dynamin-related protein genes.</title>
        <authorList>
            <person name="Sperling L"/>
        </authorList>
    </citation>
    <scope>NUCLEOTIDE SEQUENCE</scope>
    <source>
        <strain evidence="7">Stock d4-2</strain>
    </source>
</reference>
<evidence type="ECO:0000259" key="5">
    <source>
        <dbReference type="PROSITE" id="PS51388"/>
    </source>
</evidence>
<dbReference type="OrthoDB" id="304918at2759"/>
<dbReference type="STRING" id="5888.Q3M0W5"/>
<evidence type="ECO:0000256" key="4">
    <source>
        <dbReference type="SAM" id="MobiDB-lite"/>
    </source>
</evidence>
<dbReference type="GO" id="GO:0005874">
    <property type="term" value="C:microtubule"/>
    <property type="evidence" value="ECO:0000318"/>
    <property type="project" value="GO_Central"/>
</dbReference>
<dbReference type="PRINTS" id="PR00195">
    <property type="entry name" value="DYNAMIN"/>
</dbReference>
<protein>
    <submittedName>
        <fullName evidence="8">Chromosome undetermined scaffold_15, whole genome shotgun sequence</fullName>
    </submittedName>
    <submittedName>
        <fullName evidence="7">Dynamin-related protein, putative</fullName>
    </submittedName>
</protein>
<dbReference type="PROSITE" id="PS51718">
    <property type="entry name" value="G_DYNAMIN_2"/>
    <property type="match status" value="1"/>
</dbReference>
<feature type="region of interest" description="Disordered" evidence="4">
    <location>
        <begin position="840"/>
        <end position="871"/>
    </location>
</feature>
<reference evidence="7" key="1">
    <citation type="submission" date="2004-11" db="EMBL/GenBank/DDBJ databases">
        <authorList>
            <person name="Genoscope"/>
        </authorList>
    </citation>
    <scope>NUCLEOTIDE SEQUENCE</scope>
    <source>
        <strain evidence="7">Stock d4-2</strain>
    </source>
</reference>
<feature type="domain" description="Dynamin-type G" evidence="6">
    <location>
        <begin position="31"/>
        <end position="304"/>
    </location>
</feature>
<feature type="compositionally biased region" description="Low complexity" evidence="4">
    <location>
        <begin position="698"/>
        <end position="733"/>
    </location>
</feature>
<feature type="compositionally biased region" description="Low complexity" evidence="4">
    <location>
        <begin position="742"/>
        <end position="759"/>
    </location>
</feature>
<feature type="compositionally biased region" description="Polar residues" evidence="4">
    <location>
        <begin position="683"/>
        <end position="697"/>
    </location>
</feature>
<dbReference type="SUPFAM" id="SSF52540">
    <property type="entry name" value="P-loop containing nucleoside triphosphate hydrolases"/>
    <property type="match status" value="1"/>
</dbReference>
<dbReference type="PROSITE" id="PS00410">
    <property type="entry name" value="G_DYNAMIN_1"/>
    <property type="match status" value="1"/>
</dbReference>
<proteinExistence type="inferred from homology"/>
<dbReference type="SMART" id="SM00053">
    <property type="entry name" value="DYNc"/>
    <property type="match status" value="1"/>
</dbReference>
<dbReference type="Pfam" id="PF01031">
    <property type="entry name" value="Dynamin_M"/>
    <property type="match status" value="1"/>
</dbReference>
<dbReference type="EMBL" id="CT868041">
    <property type="protein sequence ID" value="CAK66050.1"/>
    <property type="molecule type" value="Genomic_DNA"/>
</dbReference>
<dbReference type="GO" id="GO:0005525">
    <property type="term" value="F:GTP binding"/>
    <property type="evidence" value="ECO:0007669"/>
    <property type="project" value="UniProtKB-KW"/>
</dbReference>
<dbReference type="InterPro" id="IPR001401">
    <property type="entry name" value="Dynamin_GTPase"/>
</dbReference>
<gene>
    <name evidence="7" type="primary">DRPD</name>
    <name evidence="8" type="ORF">GSPATT00006549001</name>
</gene>
<dbReference type="Gene3D" id="3.40.50.300">
    <property type="entry name" value="P-loop containing nucleotide triphosphate hydrolases"/>
    <property type="match status" value="1"/>
</dbReference>
<evidence type="ECO:0000256" key="2">
    <source>
        <dbReference type="ARBA" id="ARBA00023134"/>
    </source>
</evidence>
<reference evidence="8 9" key="3">
    <citation type="journal article" date="2006" name="Nature">
        <title>Global trends of whole-genome duplications revealed by the ciliate Paramecium tetraurelia.</title>
        <authorList>
            <consortium name="Genoscope"/>
            <person name="Aury J.-M."/>
            <person name="Jaillon O."/>
            <person name="Duret L."/>
            <person name="Noel B."/>
            <person name="Jubin C."/>
            <person name="Porcel B.M."/>
            <person name="Segurens B."/>
            <person name="Daubin V."/>
            <person name="Anthouard V."/>
            <person name="Aiach N."/>
            <person name="Arnaiz O."/>
            <person name="Billaut A."/>
            <person name="Beisson J."/>
            <person name="Blanc I."/>
            <person name="Bouhouche K."/>
            <person name="Camara F."/>
            <person name="Duharcourt S."/>
            <person name="Guigo R."/>
            <person name="Gogendeau D."/>
            <person name="Katinka M."/>
            <person name="Keller A.-M."/>
            <person name="Kissmehl R."/>
            <person name="Klotz C."/>
            <person name="Koll F."/>
            <person name="Le Moue A."/>
            <person name="Lepere C."/>
            <person name="Malinsky S."/>
            <person name="Nowacki M."/>
            <person name="Nowak J.K."/>
            <person name="Plattner H."/>
            <person name="Poulain J."/>
            <person name="Ruiz F."/>
            <person name="Serrano V."/>
            <person name="Zagulski M."/>
            <person name="Dessen P."/>
            <person name="Betermier M."/>
            <person name="Weissenbach J."/>
            <person name="Scarpelli C."/>
            <person name="Schachter V."/>
            <person name="Sperling L."/>
            <person name="Meyer E."/>
            <person name="Cohen J."/>
            <person name="Wincker P."/>
        </authorList>
    </citation>
    <scope>NUCLEOTIDE SEQUENCE [LARGE SCALE GENOMIC DNA]</scope>
    <source>
        <strain evidence="8 9">Stock d4-2</strain>
    </source>
</reference>
<evidence type="ECO:0000256" key="1">
    <source>
        <dbReference type="ARBA" id="ARBA00022741"/>
    </source>
</evidence>
<dbReference type="KEGG" id="ptm:GSPATT00006549001"/>
<dbReference type="InterPro" id="IPR019762">
    <property type="entry name" value="Dynamin_GTPase_CS"/>
</dbReference>
<keyword evidence="2 3" id="KW-0342">GTP-binding</keyword>
<dbReference type="GO" id="GO:0016020">
    <property type="term" value="C:membrane"/>
    <property type="evidence" value="ECO:0000318"/>
    <property type="project" value="GO_Central"/>
</dbReference>
<name>Q3M0W5_PARTE</name>
<dbReference type="HOGENOM" id="CLU_008964_5_1_1"/>
<dbReference type="EMBL" id="CR856022">
    <property type="protein sequence ID" value="CAH74212.2"/>
    <property type="molecule type" value="Genomic_DNA"/>
</dbReference>
<dbReference type="GO" id="GO:0003924">
    <property type="term" value="F:GTPase activity"/>
    <property type="evidence" value="ECO:0000318"/>
    <property type="project" value="GO_Central"/>
</dbReference>
<comment type="similarity">
    <text evidence="3">Belongs to the TRAFAC class dynamin-like GTPase superfamily. Dynamin/Fzo/YdjA family.</text>
</comment>
<dbReference type="FunFam" id="3.40.50.300:FF:001311">
    <property type="entry name" value="Dynamin-like protein-related"/>
    <property type="match status" value="1"/>
</dbReference>
<dbReference type="CDD" id="cd08771">
    <property type="entry name" value="DLP_1"/>
    <property type="match status" value="1"/>
</dbReference>
<dbReference type="RefSeq" id="XP_001433447.1">
    <property type="nucleotide sequence ID" value="XM_001433410.1"/>
</dbReference>
<evidence type="ECO:0000313" key="7">
    <source>
        <dbReference type="EMBL" id="CAH74212.2"/>
    </source>
</evidence>
<keyword evidence="9" id="KW-1185">Reference proteome</keyword>
<dbReference type="Gene3D" id="1.20.120.1240">
    <property type="entry name" value="Dynamin, middle domain"/>
    <property type="match status" value="1"/>
</dbReference>
<dbReference type="OMA" id="RRLNVYF"/>
<accession>Q3M0W5</accession>
<sequence length="871" mass="98279">MSNSEGVSLLENLRKVITLVDQLRDIGLNDYIKLPRIVVLGIQSAGKSSLLEHIVGIDFLPRGSGVVTRRPLELRLSNAPASVCPTPTAEFVEEIKGKKFTNFEEVRKQINELTDKVCGQAKNIIDKPIILAVQGPNCPDLTLVDLPGITRIPIAGQPTNIEEITTNMAKRYCEDKSAIILCVVAANADMTTSDALLLAKKLDPDGVRTIGVLTKIDIMDQGTNAFKMLKGEEVPLKYGYVGVKLRSQQEINDNIPIIQAVLREKNFFANHPVYSTIPGEIFGTQVLTRKLTTILYRRIRSFLPELMKEINNRVGKIQVRLDVLGPGLPIEDSDKMHYIWKLIHEFSVRFRNSITGSYQKVKSARKNDFFQVPAGAKIKLLFQELYDEFNDLDYLALKKYSEDDITQVIQKYSALTIPGFLPVDAFYALLNPELKRLQQPAFNIIDEAYSILEEYAIAILDDQLQTIPSVLKMLEEQVLEIIQECKQNAQNSVQDILDAEMNYVFTNDFNYLAGKQYIRFGKPAKEAQPVKGQYMVAELKNKIEHYFKLVVRSTRDNIPKLVGYFLVKGCQTKMLMQLQQNLMQNQYLLQAISEDQNIVEERKKLNKEVETFRNAQKIIKRDPDLSEYILSAQEDLAAEQQQQQQQQQLQQNKPQQQQQQQQKQDPKTQANTQKQEPNKAPIVQTSNDTSKNSMSDAQQQKQQQQQSQQQQQQQQQQQNQQQTQQQQSKQQTNLFGGASKTPQPQVPQQNANPLQANKPSSSQTLTQQYNQQVDKNVAAFYEDERVKEQMKNAGGQAAKAAVKSQIPGAPDWALGAAEKVGQQVATSDAAKQAAINATSNQLKVDDQTQQQNQQQGAQPKKGGLFGFINKS</sequence>
<dbReference type="InterPro" id="IPR003130">
    <property type="entry name" value="GED"/>
</dbReference>
<dbReference type="PANTHER" id="PTHR11566:SF233">
    <property type="entry name" value="CHROMOSOME UNDETERMINED SCAFFOLD_59, WHOLE GENOME SHOTGUN SEQUENCE"/>
    <property type="match status" value="1"/>
</dbReference>
<dbReference type="Proteomes" id="UP000000600">
    <property type="component" value="Unassembled WGS sequence"/>
</dbReference>
<dbReference type="InterPro" id="IPR027417">
    <property type="entry name" value="P-loop_NTPase"/>
</dbReference>
<dbReference type="GO" id="GO:0008017">
    <property type="term" value="F:microtubule binding"/>
    <property type="evidence" value="ECO:0000318"/>
    <property type="project" value="GO_Central"/>
</dbReference>
<feature type="compositionally biased region" description="Low complexity" evidence="4">
    <location>
        <begin position="640"/>
        <end position="663"/>
    </location>
</feature>
<evidence type="ECO:0000256" key="3">
    <source>
        <dbReference type="RuleBase" id="RU003932"/>
    </source>
</evidence>
<evidence type="ECO:0000313" key="9">
    <source>
        <dbReference type="Proteomes" id="UP000000600"/>
    </source>
</evidence>
<feature type="compositionally biased region" description="Low complexity" evidence="4">
    <location>
        <begin position="847"/>
        <end position="858"/>
    </location>
</feature>
<dbReference type="InterPro" id="IPR045063">
    <property type="entry name" value="Dynamin_N"/>
</dbReference>
<dbReference type="AlphaFoldDB" id="Q3M0W5"/>
<dbReference type="GeneID" id="5019232"/>
<dbReference type="InterPro" id="IPR022812">
    <property type="entry name" value="Dynamin"/>
</dbReference>
<dbReference type="Pfam" id="PF02212">
    <property type="entry name" value="GED"/>
    <property type="match status" value="1"/>
</dbReference>
<feature type="domain" description="GED" evidence="5">
    <location>
        <begin position="536"/>
        <end position="627"/>
    </location>
</feature>
<dbReference type="InterPro" id="IPR030381">
    <property type="entry name" value="G_DYNAMIN_dom"/>
</dbReference>
<dbReference type="InParanoid" id="Q3M0W5"/>
<dbReference type="InterPro" id="IPR000375">
    <property type="entry name" value="Dynamin_stalk"/>
</dbReference>
<dbReference type="GO" id="GO:0005737">
    <property type="term" value="C:cytoplasm"/>
    <property type="evidence" value="ECO:0000318"/>
    <property type="project" value="GO_Central"/>
</dbReference>
<dbReference type="PROSITE" id="PS51388">
    <property type="entry name" value="GED"/>
    <property type="match status" value="1"/>
</dbReference>
<dbReference type="PANTHER" id="PTHR11566">
    <property type="entry name" value="DYNAMIN"/>
    <property type="match status" value="1"/>
</dbReference>
<feature type="region of interest" description="Disordered" evidence="4">
    <location>
        <begin position="640"/>
        <end position="765"/>
    </location>
</feature>
<dbReference type="eggNOG" id="KOG0446">
    <property type="taxonomic scope" value="Eukaryota"/>
</dbReference>
<reference evidence="8" key="4">
    <citation type="submission" date="2006-03" db="EMBL/GenBank/DDBJ databases">
        <authorList>
            <consortium name="Genoscope"/>
        </authorList>
    </citation>
    <scope>NUCLEOTIDE SEQUENCE</scope>
    <source>
        <strain evidence="8">Stock d4-2</strain>
    </source>
</reference>
<dbReference type="Pfam" id="PF00350">
    <property type="entry name" value="Dynamin_N"/>
    <property type="match status" value="1"/>
</dbReference>
<dbReference type="InterPro" id="IPR020850">
    <property type="entry name" value="GED_dom"/>
</dbReference>
<organism evidence="7">
    <name type="scientific">Paramecium tetraurelia</name>
    <dbReference type="NCBI Taxonomy" id="5888"/>
    <lineage>
        <taxon>Eukaryota</taxon>
        <taxon>Sar</taxon>
        <taxon>Alveolata</taxon>
        <taxon>Ciliophora</taxon>
        <taxon>Intramacronucleata</taxon>
        <taxon>Oligohymenophorea</taxon>
        <taxon>Peniculida</taxon>
        <taxon>Parameciidae</taxon>
        <taxon>Paramecium</taxon>
    </lineage>
</organism>
<evidence type="ECO:0000259" key="6">
    <source>
        <dbReference type="PROSITE" id="PS51718"/>
    </source>
</evidence>
<evidence type="ECO:0000313" key="8">
    <source>
        <dbReference type="EMBL" id="CAK66050.1"/>
    </source>
</evidence>